<evidence type="ECO:0000313" key="3">
    <source>
        <dbReference type="Proteomes" id="UP000078284"/>
    </source>
</evidence>
<reference evidence="3" key="1">
    <citation type="journal article" date="2016" name="Proc. Natl. Acad. Sci. U.S.A.">
        <title>Chromosome-level assembly of Arabidopsis thaliana Ler reveals the extent of translocation and inversion polymorphisms.</title>
        <authorList>
            <person name="Zapata L."/>
            <person name="Ding J."/>
            <person name="Willing E.M."/>
            <person name="Hartwig B."/>
            <person name="Bezdan D."/>
            <person name="Jiao W.B."/>
            <person name="Patel V."/>
            <person name="Velikkakam James G."/>
            <person name="Koornneef M."/>
            <person name="Ossowski S."/>
            <person name="Schneeberger K."/>
        </authorList>
    </citation>
    <scope>NUCLEOTIDE SEQUENCE [LARGE SCALE GENOMIC DNA]</scope>
    <source>
        <strain evidence="3">cv. Landsberg erecta</strain>
    </source>
</reference>
<sequence>MRVVEVPAVIHLNRPFRAYLNLTNQTDRQLGPFEVSLSQDETQLEKPVGINGLQTLMLPRIEAFGSNDFQLNLIASKLGVQKIAGITALDTREKKTYELVPEMEIFVETD</sequence>
<protein>
    <recommendedName>
        <fullName evidence="1">Trafficking protein particle complex subunit 13 C-terminal domain-containing protein</fullName>
    </recommendedName>
</protein>
<dbReference type="InterPro" id="IPR010378">
    <property type="entry name" value="TRAPPC13"/>
</dbReference>
<gene>
    <name evidence="2" type="ordered locus">AXX17_At2g45760</name>
</gene>
<evidence type="ECO:0000313" key="2">
    <source>
        <dbReference type="EMBL" id="OAP08109.1"/>
    </source>
</evidence>
<dbReference type="PANTHER" id="PTHR13134">
    <property type="entry name" value="TRAFFICKING PROTEIN PARTICLE COMPLEX SUBUNIT 13"/>
    <property type="match status" value="1"/>
</dbReference>
<organism evidence="2 3">
    <name type="scientific">Arabidopsis thaliana</name>
    <name type="common">Mouse-ear cress</name>
    <dbReference type="NCBI Taxonomy" id="3702"/>
    <lineage>
        <taxon>Eukaryota</taxon>
        <taxon>Viridiplantae</taxon>
        <taxon>Streptophyta</taxon>
        <taxon>Embryophyta</taxon>
        <taxon>Tracheophyta</taxon>
        <taxon>Spermatophyta</taxon>
        <taxon>Magnoliopsida</taxon>
        <taxon>eudicotyledons</taxon>
        <taxon>Gunneridae</taxon>
        <taxon>Pentapetalae</taxon>
        <taxon>rosids</taxon>
        <taxon>malvids</taxon>
        <taxon>Brassicales</taxon>
        <taxon>Brassicaceae</taxon>
        <taxon>Camelineae</taxon>
        <taxon>Arabidopsis</taxon>
    </lineage>
</organism>
<proteinExistence type="predicted"/>
<evidence type="ECO:0000259" key="1">
    <source>
        <dbReference type="Pfam" id="PF23643"/>
    </source>
</evidence>
<dbReference type="ExpressionAtlas" id="A0A178VP32">
    <property type="expression patterns" value="baseline and differential"/>
</dbReference>
<dbReference type="PANTHER" id="PTHR13134:SF3">
    <property type="entry name" value="TRAFFICKING PROTEIN PARTICLE COMPLEX SUBUNIT 13"/>
    <property type="match status" value="1"/>
</dbReference>
<comment type="caution">
    <text evidence="2">The sequence shown here is derived from an EMBL/GenBank/DDBJ whole genome shotgun (WGS) entry which is preliminary data.</text>
</comment>
<dbReference type="Proteomes" id="UP000078284">
    <property type="component" value="Chromosome 2"/>
</dbReference>
<dbReference type="InterPro" id="IPR055428">
    <property type="entry name" value="TRAPPC13_C"/>
</dbReference>
<accession>A0A178VP32</accession>
<name>A0A178VP32_ARATH</name>
<feature type="domain" description="Trafficking protein particle complex subunit 13 C-terminal" evidence="1">
    <location>
        <begin position="7"/>
        <end position="107"/>
    </location>
</feature>
<dbReference type="EMBL" id="LUHQ01000002">
    <property type="protein sequence ID" value="OAP08109.1"/>
    <property type="molecule type" value="Genomic_DNA"/>
</dbReference>
<dbReference type="Pfam" id="PF23643">
    <property type="entry name" value="TRAPPC13_C"/>
    <property type="match status" value="1"/>
</dbReference>
<dbReference type="AlphaFoldDB" id="A0A178VP32"/>